<dbReference type="EMBL" id="KY445477">
    <property type="protein sequence ID" value="AQN78412.1"/>
    <property type="molecule type" value="mRNA"/>
</dbReference>
<dbReference type="PANTHER" id="PTHR21137">
    <property type="entry name" value="ODORANT RECEPTOR"/>
    <property type="match status" value="1"/>
</dbReference>
<evidence type="ECO:0000256" key="5">
    <source>
        <dbReference type="ARBA" id="ARBA00022725"/>
    </source>
</evidence>
<keyword evidence="6 10" id="KW-1133">Transmembrane helix</keyword>
<dbReference type="InterPro" id="IPR004117">
    <property type="entry name" value="7tm6_olfct_rcpt"/>
</dbReference>
<keyword evidence="5 10" id="KW-0552">Olfaction</keyword>
<dbReference type="GO" id="GO:0007165">
    <property type="term" value="P:signal transduction"/>
    <property type="evidence" value="ECO:0007669"/>
    <property type="project" value="UniProtKB-KW"/>
</dbReference>
<feature type="transmembrane region" description="Helical" evidence="10">
    <location>
        <begin position="183"/>
        <end position="213"/>
    </location>
</feature>
<evidence type="ECO:0000256" key="3">
    <source>
        <dbReference type="ARBA" id="ARBA00022606"/>
    </source>
</evidence>
<comment type="caution">
    <text evidence="10">Lacks conserved residue(s) required for the propagation of feature annotation.</text>
</comment>
<reference evidence="11" key="1">
    <citation type="journal article" date="2017" name="Comp. Biochem. Physiol. Part D Genomics Proteomics">
        <title>Candidate chemosensory genes identified in the endoparasitoid Meteorus pulchricornis (Hymenoptera: Braconidae) by antennal transcriptome analysis.</title>
        <authorList>
            <person name="Sheng S."/>
            <person name="Liao C.W."/>
            <person name="Zheng Y."/>
            <person name="Zhou Y."/>
            <person name="Xu Y."/>
            <person name="Song W.M."/>
            <person name="He P."/>
            <person name="Zhang J."/>
            <person name="Wu F.A."/>
        </authorList>
    </citation>
    <scope>NUCLEOTIDE SEQUENCE</scope>
    <source>
        <strain evidence="11">Zhenjiang</strain>
    </source>
</reference>
<dbReference type="GO" id="GO:0005886">
    <property type="term" value="C:plasma membrane"/>
    <property type="evidence" value="ECO:0007669"/>
    <property type="project" value="UniProtKB-SubCell"/>
</dbReference>
<evidence type="ECO:0000256" key="10">
    <source>
        <dbReference type="RuleBase" id="RU351113"/>
    </source>
</evidence>
<keyword evidence="3 10" id="KW-0716">Sensory transduction</keyword>
<sequence>MSHDSAQDYRRYHSIIKRLLLTVGLWPNSDPNIFYQLLPFPYLFVNISVVLGTAVYIQMHLTNVASITKGLSIMTSFGTVILKMTCIMINRDNVNELHDILDLHFNKMLNDQQISSTILKDFRTFRRLSWSFSFFVTIVILLTAATPITSLIYQYFHSVNPIVYPDVYPTAYPWSTDPPGVRYMIHFLLELSTIVPLFCVSPSIDSLFMMYGFQMSGQFREMSFRLKNIKKMADERKAVRECVLQHQSMLKCRDMIEKIYGPIILWMLVSSAIILCAIMFQLSKIRSFSAIRICLLALNLTTRLLMLFIYTWSSSMLTSESEKFRDAIYSSNWPATGQRKFMTSILIMLTQKPLMISACGFVAISIDMFPKTINTAISYFFLLKTMEGKGT</sequence>
<dbReference type="AlphaFoldDB" id="A0A1S5VFK5"/>
<comment type="similarity">
    <text evidence="10">Belongs to the insect chemoreceptor superfamily. Heteromeric odorant receptor channel (TC 1.A.69) family.</text>
</comment>
<feature type="transmembrane region" description="Helical" evidence="10">
    <location>
        <begin position="259"/>
        <end position="282"/>
    </location>
</feature>
<keyword evidence="7 10" id="KW-0472">Membrane</keyword>
<keyword evidence="4 10" id="KW-0812">Transmembrane</keyword>
<keyword evidence="2" id="KW-1003">Cell membrane</keyword>
<evidence type="ECO:0000256" key="1">
    <source>
        <dbReference type="ARBA" id="ARBA00004651"/>
    </source>
</evidence>
<dbReference type="Pfam" id="PF02949">
    <property type="entry name" value="7tm_6"/>
    <property type="match status" value="1"/>
</dbReference>
<dbReference type="GO" id="GO:0004984">
    <property type="term" value="F:olfactory receptor activity"/>
    <property type="evidence" value="ECO:0007669"/>
    <property type="project" value="InterPro"/>
</dbReference>
<evidence type="ECO:0000256" key="4">
    <source>
        <dbReference type="ARBA" id="ARBA00022692"/>
    </source>
</evidence>
<organism evidence="11">
    <name type="scientific">Meteorus pulchricornis</name>
    <dbReference type="NCBI Taxonomy" id="51522"/>
    <lineage>
        <taxon>Eukaryota</taxon>
        <taxon>Metazoa</taxon>
        <taxon>Ecdysozoa</taxon>
        <taxon>Arthropoda</taxon>
        <taxon>Hexapoda</taxon>
        <taxon>Insecta</taxon>
        <taxon>Pterygota</taxon>
        <taxon>Neoptera</taxon>
        <taxon>Endopterygota</taxon>
        <taxon>Hymenoptera</taxon>
        <taxon>Apocrita</taxon>
        <taxon>Ichneumonoidea</taxon>
        <taxon>Braconidae</taxon>
        <taxon>Meteorinae</taxon>
        <taxon>Meteorus</taxon>
    </lineage>
</organism>
<keyword evidence="8 10" id="KW-0675">Receptor</keyword>
<evidence type="ECO:0000256" key="7">
    <source>
        <dbReference type="ARBA" id="ARBA00023136"/>
    </source>
</evidence>
<feature type="transmembrane region" description="Helical" evidence="10">
    <location>
        <begin position="132"/>
        <end position="156"/>
    </location>
</feature>
<evidence type="ECO:0000256" key="8">
    <source>
        <dbReference type="ARBA" id="ARBA00023170"/>
    </source>
</evidence>
<feature type="transmembrane region" description="Helical" evidence="10">
    <location>
        <begin position="288"/>
        <end position="310"/>
    </location>
</feature>
<evidence type="ECO:0000313" key="11">
    <source>
        <dbReference type="EMBL" id="AQN78412.1"/>
    </source>
</evidence>
<proteinExistence type="evidence at transcript level"/>
<evidence type="ECO:0000256" key="2">
    <source>
        <dbReference type="ARBA" id="ARBA00022475"/>
    </source>
</evidence>
<comment type="subcellular location">
    <subcellularLocation>
        <location evidence="1 10">Cell membrane</location>
        <topology evidence="1 10">Multi-pass membrane protein</topology>
    </subcellularLocation>
</comment>
<feature type="transmembrane region" description="Helical" evidence="10">
    <location>
        <begin position="33"/>
        <end position="57"/>
    </location>
</feature>
<dbReference type="PANTHER" id="PTHR21137:SF35">
    <property type="entry name" value="ODORANT RECEPTOR 19A-RELATED"/>
    <property type="match status" value="1"/>
</dbReference>
<evidence type="ECO:0000256" key="6">
    <source>
        <dbReference type="ARBA" id="ARBA00022989"/>
    </source>
</evidence>
<name>A0A1S5VFK5_9HYME</name>
<dbReference type="GO" id="GO:0005549">
    <property type="term" value="F:odorant binding"/>
    <property type="evidence" value="ECO:0007669"/>
    <property type="project" value="InterPro"/>
</dbReference>
<protein>
    <recommendedName>
        <fullName evidence="10">Odorant receptor</fullName>
    </recommendedName>
</protein>
<keyword evidence="9 10" id="KW-0807">Transducer</keyword>
<accession>A0A1S5VFK5</accession>
<evidence type="ECO:0000256" key="9">
    <source>
        <dbReference type="ARBA" id="ARBA00023224"/>
    </source>
</evidence>